<comment type="caution">
    <text evidence="1">The sequence shown here is derived from an EMBL/GenBank/DDBJ whole genome shotgun (WGS) entry which is preliminary data.</text>
</comment>
<protein>
    <submittedName>
        <fullName evidence="1">Uncharacterized protein</fullName>
    </submittedName>
</protein>
<accession>A0ABU9IU89</accession>
<keyword evidence="2" id="KW-1185">Reference proteome</keyword>
<organism evidence="1 2">
    <name type="scientific">Flavobacterium calami</name>
    <dbReference type="NCBI Taxonomy" id="3139144"/>
    <lineage>
        <taxon>Bacteria</taxon>
        <taxon>Pseudomonadati</taxon>
        <taxon>Bacteroidota</taxon>
        <taxon>Flavobacteriia</taxon>
        <taxon>Flavobacteriales</taxon>
        <taxon>Flavobacteriaceae</taxon>
        <taxon>Flavobacterium</taxon>
    </lineage>
</organism>
<proteinExistence type="predicted"/>
<reference evidence="1 2" key="1">
    <citation type="submission" date="2024-04" db="EMBL/GenBank/DDBJ databases">
        <title>Flavobacterium sp. DGU38 16S ribosomal RNA gene Genome sequencing and assembly.</title>
        <authorList>
            <person name="Park S."/>
        </authorList>
    </citation>
    <scope>NUCLEOTIDE SEQUENCE [LARGE SCALE GENOMIC DNA]</scope>
    <source>
        <strain evidence="1 2">DGU38</strain>
    </source>
</reference>
<gene>
    <name evidence="1" type="ORF">AAEO57_18120</name>
</gene>
<dbReference type="RefSeq" id="WP_341694449.1">
    <property type="nucleotide sequence ID" value="NZ_JBBYHS010000022.1"/>
</dbReference>
<dbReference type="Proteomes" id="UP001485226">
    <property type="component" value="Unassembled WGS sequence"/>
</dbReference>
<evidence type="ECO:0000313" key="1">
    <source>
        <dbReference type="EMBL" id="MEL1255715.1"/>
    </source>
</evidence>
<name>A0ABU9IU89_9FLAO</name>
<evidence type="ECO:0000313" key="2">
    <source>
        <dbReference type="Proteomes" id="UP001485226"/>
    </source>
</evidence>
<sequence>MASGFIILKDGRCFGRRWTGYDEILKIAIKELYLLENENELAKWLETQIPDLDDESGECGWGFYKPSTDEFLNRHLDIRSFTTDNQELFIKAIHNGREKLLEFQDDYSPLNIDYFEIFYKMVTLCEDGEPALEFSDWGTIQPCNEKNGPGWE</sequence>
<dbReference type="EMBL" id="JBBYHS010000022">
    <property type="protein sequence ID" value="MEL1255715.1"/>
    <property type="molecule type" value="Genomic_DNA"/>
</dbReference>